<proteinExistence type="predicted"/>
<gene>
    <name evidence="1" type="ORF">P5633_11835</name>
</gene>
<name>A0AAX3RJN8_BACIU</name>
<reference evidence="1" key="1">
    <citation type="submission" date="2025-02" db="EMBL/GenBank/DDBJ databases">
        <title>Complete genome sequences of 52 Bacillus and Priestia strains isolated from West-African fermentations and 26 reference strains from the DSMZ collection.</title>
        <authorList>
            <person name="Wiedenbein E.S."/>
            <person name="Canoy T.S."/>
            <person name="Hui Y."/>
            <person name="Parkouda C."/>
            <person name="Dawende C."/>
            <person name="Ametefe E."/>
            <person name="Jespersen L."/>
            <person name="Nielsen D.S."/>
        </authorList>
    </citation>
    <scope>NUCLEOTIDE SEQUENCE</scope>
    <source>
        <strain evidence="1">PRO56</strain>
    </source>
</reference>
<accession>A0AAX3RJN8</accession>
<evidence type="ECO:0000313" key="1">
    <source>
        <dbReference type="EMBL" id="WEY83137.1"/>
    </source>
</evidence>
<sequence>MDTNIVQADIDKIKEWKRKMLAGKIQKLKGKQDVIHYENIKNKLIRNIAQIEFEEFEFSLTPNQRHLQTNRIEEARLKLIKHYENKPIKTYELIEKYEKELNSL</sequence>
<organism evidence="1 2">
    <name type="scientific">Bacillus subtilis</name>
    <dbReference type="NCBI Taxonomy" id="1423"/>
    <lineage>
        <taxon>Bacteria</taxon>
        <taxon>Bacillati</taxon>
        <taxon>Bacillota</taxon>
        <taxon>Bacilli</taxon>
        <taxon>Bacillales</taxon>
        <taxon>Bacillaceae</taxon>
        <taxon>Bacillus</taxon>
    </lineage>
</organism>
<protein>
    <submittedName>
        <fullName evidence="1">Uncharacterized protein</fullName>
    </submittedName>
</protein>
<dbReference type="Proteomes" id="UP001214898">
    <property type="component" value="Chromosome"/>
</dbReference>
<evidence type="ECO:0000313" key="2">
    <source>
        <dbReference type="Proteomes" id="UP001214898"/>
    </source>
</evidence>
<dbReference type="EMBL" id="CP120576">
    <property type="protein sequence ID" value="WEY83137.1"/>
    <property type="molecule type" value="Genomic_DNA"/>
</dbReference>
<dbReference type="AlphaFoldDB" id="A0AAX3RJN8"/>